<evidence type="ECO:0000256" key="1">
    <source>
        <dbReference type="ARBA" id="ARBA00007623"/>
    </source>
</evidence>
<dbReference type="InterPro" id="IPR022684">
    <property type="entry name" value="Calpain_cysteine_protease"/>
</dbReference>
<dbReference type="Pfam" id="PF14555">
    <property type="entry name" value="UBA_4"/>
    <property type="match status" value="1"/>
</dbReference>
<dbReference type="Proteomes" id="UP000002630">
    <property type="component" value="Unassembled WGS sequence"/>
</dbReference>
<dbReference type="SMART" id="SM00230">
    <property type="entry name" value="CysPc"/>
    <property type="match status" value="1"/>
</dbReference>
<feature type="active site" evidence="8">
    <location>
        <position position="482"/>
    </location>
</feature>
<proteinExistence type="inferred from homology"/>
<evidence type="ECO:0000256" key="10">
    <source>
        <dbReference type="PROSITE-ProRule" id="PRU01343"/>
    </source>
</evidence>
<feature type="domain" description="GRF-type" evidence="13">
    <location>
        <begin position="198"/>
        <end position="237"/>
    </location>
</feature>
<dbReference type="GO" id="GO:0004198">
    <property type="term" value="F:calcium-dependent cysteine-type endopeptidase activity"/>
    <property type="evidence" value="ECO:0007669"/>
    <property type="project" value="InterPro"/>
</dbReference>
<dbReference type="STRING" id="2880.D7FTW8"/>
<dbReference type="InterPro" id="IPR001300">
    <property type="entry name" value="Peptidase_C2_calpain_cat"/>
</dbReference>
<dbReference type="OrthoDB" id="205770at2759"/>
<keyword evidence="3" id="KW-0479">Metal-binding</keyword>
<dbReference type="GO" id="GO:0006508">
    <property type="term" value="P:proteolysis"/>
    <property type="evidence" value="ECO:0007669"/>
    <property type="project" value="UniProtKB-KW"/>
</dbReference>
<dbReference type="Pfam" id="PF00648">
    <property type="entry name" value="Peptidase_C2"/>
    <property type="match status" value="2"/>
</dbReference>
<dbReference type="EMBL" id="FN649760">
    <property type="protein sequence ID" value="CBJ31495.1"/>
    <property type="molecule type" value="Genomic_DNA"/>
</dbReference>
<dbReference type="Gene3D" id="3.90.70.10">
    <property type="entry name" value="Cysteine proteinases"/>
    <property type="match status" value="1"/>
</dbReference>
<protein>
    <submittedName>
        <fullName evidence="14">Uncharacterized protein</fullName>
    </submittedName>
</protein>
<dbReference type="InterPro" id="IPR038765">
    <property type="entry name" value="Papain-like_cys_pep_sf"/>
</dbReference>
<dbReference type="PROSITE" id="PS00139">
    <property type="entry name" value="THIOL_PROTEASE_CYS"/>
    <property type="match status" value="1"/>
</dbReference>
<dbReference type="PROSITE" id="PS50203">
    <property type="entry name" value="CALPAIN_CAT"/>
    <property type="match status" value="1"/>
</dbReference>
<gene>
    <name evidence="14" type="ORF">Esi_0260_0039</name>
</gene>
<evidence type="ECO:0000313" key="15">
    <source>
        <dbReference type="Proteomes" id="UP000002630"/>
    </source>
</evidence>
<evidence type="ECO:0000256" key="4">
    <source>
        <dbReference type="ARBA" id="ARBA00022771"/>
    </source>
</evidence>
<dbReference type="PRINTS" id="PR00704">
    <property type="entry name" value="CALPAIN"/>
</dbReference>
<name>D7FTW8_ECTSI</name>
<evidence type="ECO:0000256" key="5">
    <source>
        <dbReference type="ARBA" id="ARBA00022801"/>
    </source>
</evidence>
<dbReference type="SUPFAM" id="SSF54001">
    <property type="entry name" value="Cysteine proteinases"/>
    <property type="match status" value="1"/>
</dbReference>
<dbReference type="InParanoid" id="D7FTW8"/>
<keyword evidence="5" id="KW-0378">Hydrolase</keyword>
<evidence type="ECO:0000256" key="9">
    <source>
        <dbReference type="PROSITE-ProRule" id="PRU00239"/>
    </source>
</evidence>
<sequence length="561" mass="61082">MEELFAAATGCLNPLVAASYLERAGYDLTRAVNHFLDSPKNDTAASRSHSDYCKSASCGDDNSDPRSLKRQRAAMAGEKQQQQLLKFEHARPLLSDTSSSSVTASVGMPFSSGMAEEIHAKPCDSIRGAPVPKSTTAPSAGWEAIAERCQRQGAQYEDGDFLPVPSSLDGRIGRGCSASSRDCTDGGGTETAEGHARCKCGTSARVITVNKAGVNQGRLFYGCITRKCDFFRWADDAPHTRQALSLVWRRFSPPRFKLSSAAPRGAEGVGGSFKPEHVMQGAVGDCWFLAGLAVVSERADLIGRVVGSNGPLADELGCFEVNLFKDGRWESVVVDSWLPCKDPARLKGKEKGLDHLPAFAKAFNNQIWPCIVEKAFAKQHGSYDAISGGHVCDAFEALTGAPTETVMLDNDDSEGNWAQLLSFNQAGFPMGCATAWDPTRCENSPPEFEEPGSRPFETGPGWAAPPRQPSRGGGETAKRLDNLFGLGKREWIGDWGEKSEKWSDSVRAELGWSEKNDGTFWMTWQDFMTRFQLVDVCKARRDWSHASVTTHNIPSPKACRY</sequence>
<dbReference type="eggNOG" id="KOG0045">
    <property type="taxonomic scope" value="Eukaryota"/>
</dbReference>
<evidence type="ECO:0000259" key="12">
    <source>
        <dbReference type="PROSITE" id="PS50203"/>
    </source>
</evidence>
<feature type="active site" evidence="8">
    <location>
        <position position="286"/>
    </location>
</feature>
<evidence type="ECO:0000313" key="14">
    <source>
        <dbReference type="EMBL" id="CBJ31495.1"/>
    </source>
</evidence>
<evidence type="ECO:0000256" key="7">
    <source>
        <dbReference type="ARBA" id="ARBA00022833"/>
    </source>
</evidence>
<dbReference type="AlphaFoldDB" id="D7FTW8"/>
<dbReference type="Pfam" id="PF06839">
    <property type="entry name" value="Zn_ribbon_GRF"/>
    <property type="match status" value="1"/>
</dbReference>
<accession>D7FTW8</accession>
<evidence type="ECO:0000256" key="11">
    <source>
        <dbReference type="SAM" id="MobiDB-lite"/>
    </source>
</evidence>
<keyword evidence="6" id="KW-0788">Thiol protease</keyword>
<comment type="similarity">
    <text evidence="1">Belongs to the peptidase C2 family.</text>
</comment>
<dbReference type="GO" id="GO:0008270">
    <property type="term" value="F:zinc ion binding"/>
    <property type="evidence" value="ECO:0007669"/>
    <property type="project" value="UniProtKB-KW"/>
</dbReference>
<organism evidence="14 15">
    <name type="scientific">Ectocarpus siliculosus</name>
    <name type="common">Brown alga</name>
    <name type="synonym">Conferva siliculosa</name>
    <dbReference type="NCBI Taxonomy" id="2880"/>
    <lineage>
        <taxon>Eukaryota</taxon>
        <taxon>Sar</taxon>
        <taxon>Stramenopiles</taxon>
        <taxon>Ochrophyta</taxon>
        <taxon>PX clade</taxon>
        <taxon>Phaeophyceae</taxon>
        <taxon>Ectocarpales</taxon>
        <taxon>Ectocarpaceae</taxon>
        <taxon>Ectocarpus</taxon>
    </lineage>
</organism>
<evidence type="ECO:0000256" key="8">
    <source>
        <dbReference type="PIRSR" id="PIRSR622684-1"/>
    </source>
</evidence>
<keyword evidence="2" id="KW-0645">Protease</keyword>
<keyword evidence="4 10" id="KW-0863">Zinc-finger</keyword>
<dbReference type="InterPro" id="IPR010666">
    <property type="entry name" value="Znf_GRF"/>
</dbReference>
<dbReference type="PROSITE" id="PS51999">
    <property type="entry name" value="ZF_GRF"/>
    <property type="match status" value="1"/>
</dbReference>
<evidence type="ECO:0000256" key="2">
    <source>
        <dbReference type="ARBA" id="ARBA00022670"/>
    </source>
</evidence>
<evidence type="ECO:0000256" key="6">
    <source>
        <dbReference type="ARBA" id="ARBA00022807"/>
    </source>
</evidence>
<feature type="region of interest" description="Disordered" evidence="11">
    <location>
        <begin position="442"/>
        <end position="476"/>
    </location>
</feature>
<comment type="caution">
    <text evidence="9">Lacks conserved residue(s) required for the propagation of feature annotation.</text>
</comment>
<reference evidence="14 15" key="1">
    <citation type="journal article" date="2010" name="Nature">
        <title>The Ectocarpus genome and the independent evolution of multicellularity in brown algae.</title>
        <authorList>
            <person name="Cock J.M."/>
            <person name="Sterck L."/>
            <person name="Rouze P."/>
            <person name="Scornet D."/>
            <person name="Allen A.E."/>
            <person name="Amoutzias G."/>
            <person name="Anthouard V."/>
            <person name="Artiguenave F."/>
            <person name="Aury J.M."/>
            <person name="Badger J.H."/>
            <person name="Beszteri B."/>
            <person name="Billiau K."/>
            <person name="Bonnet E."/>
            <person name="Bothwell J.H."/>
            <person name="Bowler C."/>
            <person name="Boyen C."/>
            <person name="Brownlee C."/>
            <person name="Carrano C.J."/>
            <person name="Charrier B."/>
            <person name="Cho G.Y."/>
            <person name="Coelho S.M."/>
            <person name="Collen J."/>
            <person name="Corre E."/>
            <person name="Da Silva C."/>
            <person name="Delage L."/>
            <person name="Delaroque N."/>
            <person name="Dittami S.M."/>
            <person name="Doulbeau S."/>
            <person name="Elias M."/>
            <person name="Farnham G."/>
            <person name="Gachon C.M."/>
            <person name="Gschloessl B."/>
            <person name="Heesch S."/>
            <person name="Jabbari K."/>
            <person name="Jubin C."/>
            <person name="Kawai H."/>
            <person name="Kimura K."/>
            <person name="Kloareg B."/>
            <person name="Kupper F.C."/>
            <person name="Lang D."/>
            <person name="Le Bail A."/>
            <person name="Leblanc C."/>
            <person name="Lerouge P."/>
            <person name="Lohr M."/>
            <person name="Lopez P.J."/>
            <person name="Martens C."/>
            <person name="Maumus F."/>
            <person name="Michel G."/>
            <person name="Miranda-Saavedra D."/>
            <person name="Morales J."/>
            <person name="Moreau H."/>
            <person name="Motomura T."/>
            <person name="Nagasato C."/>
            <person name="Napoli C.A."/>
            <person name="Nelson D.R."/>
            <person name="Nyvall-Collen P."/>
            <person name="Peters A.F."/>
            <person name="Pommier C."/>
            <person name="Potin P."/>
            <person name="Poulain J."/>
            <person name="Quesneville H."/>
            <person name="Read B."/>
            <person name="Rensing S.A."/>
            <person name="Ritter A."/>
            <person name="Rousvoal S."/>
            <person name="Samanta M."/>
            <person name="Samson G."/>
            <person name="Schroeder D.C."/>
            <person name="Segurens B."/>
            <person name="Strittmatter M."/>
            <person name="Tonon T."/>
            <person name="Tregear J.W."/>
            <person name="Valentin K."/>
            <person name="von Dassow P."/>
            <person name="Yamagishi T."/>
            <person name="Van de Peer Y."/>
            <person name="Wincker P."/>
        </authorList>
    </citation>
    <scope>NUCLEOTIDE SEQUENCE [LARGE SCALE GENOMIC DNA]</scope>
    <source>
        <strain evidence="15">Ec32 / CCAP1310/4</strain>
    </source>
</reference>
<evidence type="ECO:0000256" key="3">
    <source>
        <dbReference type="ARBA" id="ARBA00022723"/>
    </source>
</evidence>
<dbReference type="InterPro" id="IPR000169">
    <property type="entry name" value="Pept_cys_AS"/>
</dbReference>
<evidence type="ECO:0000259" key="13">
    <source>
        <dbReference type="PROSITE" id="PS51999"/>
    </source>
</evidence>
<keyword evidence="15" id="KW-1185">Reference proteome</keyword>
<keyword evidence="7" id="KW-0862">Zinc</keyword>
<dbReference type="PANTHER" id="PTHR10183:SF379">
    <property type="entry name" value="CALPAIN-5"/>
    <property type="match status" value="1"/>
</dbReference>
<dbReference type="PANTHER" id="PTHR10183">
    <property type="entry name" value="CALPAIN"/>
    <property type="match status" value="1"/>
</dbReference>
<feature type="domain" description="Calpain catalytic" evidence="12">
    <location>
        <begin position="246"/>
        <end position="540"/>
    </location>
</feature>
<feature type="region of interest" description="Disordered" evidence="11">
    <location>
        <begin position="38"/>
        <end position="81"/>
    </location>
</feature>